<dbReference type="InterPro" id="IPR025646">
    <property type="entry name" value="DUF4350"/>
</dbReference>
<reference evidence="3 4" key="1">
    <citation type="submission" date="2022-08" db="EMBL/GenBank/DDBJ databases">
        <authorList>
            <person name="Li F."/>
        </authorList>
    </citation>
    <scope>NUCLEOTIDE SEQUENCE [LARGE SCALE GENOMIC DNA]</scope>
    <source>
        <strain evidence="3 4">10F1B-8-1</strain>
    </source>
</reference>
<dbReference type="Proteomes" id="UP001205337">
    <property type="component" value="Unassembled WGS sequence"/>
</dbReference>
<keyword evidence="1" id="KW-0472">Membrane</keyword>
<comment type="caution">
    <text evidence="3">The sequence shown here is derived from an EMBL/GenBank/DDBJ whole genome shotgun (WGS) entry which is preliminary data.</text>
</comment>
<organism evidence="3 4">
    <name type="scientific">Protaetiibacter mangrovi</name>
    <dbReference type="NCBI Taxonomy" id="2970926"/>
    <lineage>
        <taxon>Bacteria</taxon>
        <taxon>Bacillati</taxon>
        <taxon>Actinomycetota</taxon>
        <taxon>Actinomycetes</taxon>
        <taxon>Micrococcales</taxon>
        <taxon>Microbacteriaceae</taxon>
        <taxon>Protaetiibacter</taxon>
    </lineage>
</organism>
<keyword evidence="1" id="KW-1133">Transmembrane helix</keyword>
<keyword evidence="1" id="KW-0812">Transmembrane</keyword>
<dbReference type="Pfam" id="PF14258">
    <property type="entry name" value="DUF4350"/>
    <property type="match status" value="1"/>
</dbReference>
<feature type="domain" description="DUF4350" evidence="2">
    <location>
        <begin position="60"/>
        <end position="232"/>
    </location>
</feature>
<gene>
    <name evidence="3" type="ORF">NUH29_11810</name>
</gene>
<evidence type="ECO:0000313" key="4">
    <source>
        <dbReference type="Proteomes" id="UP001205337"/>
    </source>
</evidence>
<evidence type="ECO:0000313" key="3">
    <source>
        <dbReference type="EMBL" id="MCS0500232.1"/>
    </source>
</evidence>
<accession>A0ABT1ZHR6</accession>
<feature type="transmembrane region" description="Helical" evidence="1">
    <location>
        <begin position="263"/>
        <end position="281"/>
    </location>
</feature>
<evidence type="ECO:0000256" key="1">
    <source>
        <dbReference type="SAM" id="Phobius"/>
    </source>
</evidence>
<keyword evidence="4" id="KW-1185">Reference proteome</keyword>
<evidence type="ECO:0000259" key="2">
    <source>
        <dbReference type="Pfam" id="PF14258"/>
    </source>
</evidence>
<dbReference type="EMBL" id="JANTHX010000008">
    <property type="protein sequence ID" value="MCS0500232.1"/>
    <property type="molecule type" value="Genomic_DNA"/>
</dbReference>
<proteinExistence type="predicted"/>
<feature type="transmembrane region" description="Helical" evidence="1">
    <location>
        <begin position="27"/>
        <end position="48"/>
    </location>
</feature>
<name>A0ABT1ZHR6_9MICO</name>
<dbReference type="RefSeq" id="WP_258799372.1">
    <property type="nucleotide sequence ID" value="NZ_JANTHX010000008.1"/>
</dbReference>
<sequence>MSAPVAGTAPATPASGERPRGRRVGLVLLWVAIGLVVVFGVLVVWAAGRGSQVGEHLRSPDDPSPGGAMALAQVLEQQGVDVQLVHSFWEMQSALGDGRDATLLVDDDWWVLTDEAYQEMLPLAEHLVIVQPTDAALARLAPGVEYAGFAGGTFAADCALPAAQRAGRIAGNGDAYTAPASATRCYADGQGGSALVRVDRGTLTITVLGLGDLLGNDTIASQGDAALALGLLGEQPRLVWYQPDVDDYAFEDSNSLAAHQGPWFLPLVVLLLLVGVAAAVWRGRRMGPVVVEDLPVVVRSSETMEGRARLYERGGARDHALATLRTATLARLARTLGLARTASDDEIVAATAAATGRDPATIDFLLRSAEARDDRALVGLSDGLLRLEQELRRAVQPD</sequence>
<protein>
    <submittedName>
        <fullName evidence="3">DUF4350 domain-containing protein</fullName>
    </submittedName>
</protein>